<dbReference type="EMBL" id="AMQN01021008">
    <property type="status" value="NOT_ANNOTATED_CDS"/>
    <property type="molecule type" value="Genomic_DNA"/>
</dbReference>
<protein>
    <submittedName>
        <fullName evidence="1 2">Uncharacterized protein</fullName>
    </submittedName>
</protein>
<proteinExistence type="predicted"/>
<dbReference type="AlphaFoldDB" id="R7V0I4"/>
<dbReference type="OrthoDB" id="6155282at2759"/>
<dbReference type="EMBL" id="AMQN01021009">
    <property type="status" value="NOT_ANNOTATED_CDS"/>
    <property type="molecule type" value="Genomic_DNA"/>
</dbReference>
<gene>
    <name evidence="1" type="ORF">CAPTEDRAFT_209958</name>
</gene>
<sequence>MEEHRPSVRDTFSHPTFWSACQPTMDEGFVTPASADIPTNSIHHKENACDVDIAAALSAPGDEIRSHEAADEEARSEITVNVSCQDPPKSMADIMQGPVYNIWHAIFALITIHLDSIQYLTESKARGRFVAQSLVCAIQVSSISKHTTRFKCNDMRSESEHYAMTCPDRLSCLLSQAQELEANTKRQKKQLMERMQMLSSTLQLSP</sequence>
<dbReference type="EMBL" id="KB298005">
    <property type="protein sequence ID" value="ELU09717.1"/>
    <property type="molecule type" value="Genomic_DNA"/>
</dbReference>
<keyword evidence="3" id="KW-1185">Reference proteome</keyword>
<dbReference type="Proteomes" id="UP000014760">
    <property type="component" value="Unassembled WGS sequence"/>
</dbReference>
<dbReference type="HOGENOM" id="CLU_1333052_0_0_1"/>
<organism evidence="1">
    <name type="scientific">Capitella teleta</name>
    <name type="common">Polychaete worm</name>
    <dbReference type="NCBI Taxonomy" id="283909"/>
    <lineage>
        <taxon>Eukaryota</taxon>
        <taxon>Metazoa</taxon>
        <taxon>Spiralia</taxon>
        <taxon>Lophotrochozoa</taxon>
        <taxon>Annelida</taxon>
        <taxon>Polychaeta</taxon>
        <taxon>Sedentaria</taxon>
        <taxon>Scolecida</taxon>
        <taxon>Capitellidae</taxon>
        <taxon>Capitella</taxon>
    </lineage>
</organism>
<reference evidence="3" key="1">
    <citation type="submission" date="2012-12" db="EMBL/GenBank/DDBJ databases">
        <authorList>
            <person name="Hellsten U."/>
            <person name="Grimwood J."/>
            <person name="Chapman J.A."/>
            <person name="Shapiro H."/>
            <person name="Aerts A."/>
            <person name="Otillar R.P."/>
            <person name="Terry A.Y."/>
            <person name="Boore J.L."/>
            <person name="Simakov O."/>
            <person name="Marletaz F."/>
            <person name="Cho S.-J."/>
            <person name="Edsinger-Gonzales E."/>
            <person name="Havlak P."/>
            <person name="Kuo D.-H."/>
            <person name="Larsson T."/>
            <person name="Lv J."/>
            <person name="Arendt D."/>
            <person name="Savage R."/>
            <person name="Osoegawa K."/>
            <person name="de Jong P."/>
            <person name="Lindberg D.R."/>
            <person name="Seaver E.C."/>
            <person name="Weisblat D.A."/>
            <person name="Putnam N.H."/>
            <person name="Grigoriev I.V."/>
            <person name="Rokhsar D.S."/>
        </authorList>
    </citation>
    <scope>NUCLEOTIDE SEQUENCE</scope>
    <source>
        <strain evidence="3">I ESC-2004</strain>
    </source>
</reference>
<evidence type="ECO:0000313" key="3">
    <source>
        <dbReference type="Proteomes" id="UP000014760"/>
    </source>
</evidence>
<accession>R7V0I4</accession>
<evidence type="ECO:0000313" key="2">
    <source>
        <dbReference type="EnsemblMetazoa" id="CapteP209958"/>
    </source>
</evidence>
<dbReference type="PROSITE" id="PS51257">
    <property type="entry name" value="PROKAR_LIPOPROTEIN"/>
    <property type="match status" value="1"/>
</dbReference>
<reference evidence="1 3" key="2">
    <citation type="journal article" date="2013" name="Nature">
        <title>Insights into bilaterian evolution from three spiralian genomes.</title>
        <authorList>
            <person name="Simakov O."/>
            <person name="Marletaz F."/>
            <person name="Cho S.J."/>
            <person name="Edsinger-Gonzales E."/>
            <person name="Havlak P."/>
            <person name="Hellsten U."/>
            <person name="Kuo D.H."/>
            <person name="Larsson T."/>
            <person name="Lv J."/>
            <person name="Arendt D."/>
            <person name="Savage R."/>
            <person name="Osoegawa K."/>
            <person name="de Jong P."/>
            <person name="Grimwood J."/>
            <person name="Chapman J.A."/>
            <person name="Shapiro H."/>
            <person name="Aerts A."/>
            <person name="Otillar R.P."/>
            <person name="Terry A.Y."/>
            <person name="Boore J.L."/>
            <person name="Grigoriev I.V."/>
            <person name="Lindberg D.R."/>
            <person name="Seaver E.C."/>
            <person name="Weisblat D.A."/>
            <person name="Putnam N.H."/>
            <person name="Rokhsar D.S."/>
        </authorList>
    </citation>
    <scope>NUCLEOTIDE SEQUENCE</scope>
    <source>
        <strain evidence="1 3">I ESC-2004</strain>
    </source>
</reference>
<evidence type="ECO:0000313" key="1">
    <source>
        <dbReference type="EMBL" id="ELU09717.1"/>
    </source>
</evidence>
<reference evidence="2" key="3">
    <citation type="submission" date="2015-06" db="UniProtKB">
        <authorList>
            <consortium name="EnsemblMetazoa"/>
        </authorList>
    </citation>
    <scope>IDENTIFICATION</scope>
</reference>
<name>R7V0I4_CAPTE</name>
<dbReference type="EnsemblMetazoa" id="CapteT209958">
    <property type="protein sequence ID" value="CapteP209958"/>
    <property type="gene ID" value="CapteG209958"/>
</dbReference>